<sequence>MRFAGVLGFAGTLSRAVSGRRIGLAALTADGGGKSSVEPRLPDTCRAAQVQVDPGIVNENHIQ</sequence>
<protein>
    <recommendedName>
        <fullName evidence="1">PPE-PPW subfamily C-terminal domain-containing protein</fullName>
    </recommendedName>
</protein>
<comment type="caution">
    <text evidence="2">The sequence shown here is derived from an EMBL/GenBank/DDBJ whole genome shotgun (WGS) entry which is preliminary data.</text>
</comment>
<proteinExistence type="predicted"/>
<reference evidence="2 3" key="1">
    <citation type="submission" date="2016-06" db="EMBL/GenBank/DDBJ databases">
        <authorList>
            <person name="Kjaerup R.B."/>
            <person name="Dalgaard T.S."/>
            <person name="Juul-Madsen H.R."/>
        </authorList>
    </citation>
    <scope>NUCLEOTIDE SEQUENCE [LARGE SCALE GENOMIC DNA]</scope>
    <source>
        <strain evidence="2 3">1165133.8</strain>
    </source>
</reference>
<dbReference type="InterPro" id="IPR043641">
    <property type="entry name" value="PPE-PPW_C"/>
</dbReference>
<feature type="domain" description="PPE-PPW subfamily C-terminal" evidence="1">
    <location>
        <begin position="4"/>
        <end position="44"/>
    </location>
</feature>
<organism evidence="2 3">
    <name type="scientific">Mycobacterium asiaticum</name>
    <dbReference type="NCBI Taxonomy" id="1790"/>
    <lineage>
        <taxon>Bacteria</taxon>
        <taxon>Bacillati</taxon>
        <taxon>Actinomycetota</taxon>
        <taxon>Actinomycetes</taxon>
        <taxon>Mycobacteriales</taxon>
        <taxon>Mycobacteriaceae</taxon>
        <taxon>Mycobacterium</taxon>
    </lineage>
</organism>
<evidence type="ECO:0000313" key="3">
    <source>
        <dbReference type="Proteomes" id="UP000093928"/>
    </source>
</evidence>
<accession>A0A1A3NIX9</accession>
<name>A0A1A3NIX9_MYCAS</name>
<dbReference type="Pfam" id="PF18878">
    <property type="entry name" value="PPE-PPW"/>
    <property type="match status" value="1"/>
</dbReference>
<dbReference type="AlphaFoldDB" id="A0A1A3NIX9"/>
<evidence type="ECO:0000259" key="1">
    <source>
        <dbReference type="Pfam" id="PF18878"/>
    </source>
</evidence>
<evidence type="ECO:0000313" key="2">
    <source>
        <dbReference type="EMBL" id="OBK21014.1"/>
    </source>
</evidence>
<dbReference type="EMBL" id="LZLS01000211">
    <property type="protein sequence ID" value="OBK21014.1"/>
    <property type="molecule type" value="Genomic_DNA"/>
</dbReference>
<gene>
    <name evidence="2" type="ORF">A5634_11115</name>
</gene>
<dbReference type="Proteomes" id="UP000093928">
    <property type="component" value="Unassembled WGS sequence"/>
</dbReference>